<protein>
    <submittedName>
        <fullName evidence="6">Putative HTH-type transcriptional regulator</fullName>
    </submittedName>
</protein>
<reference evidence="6 7" key="1">
    <citation type="submission" date="2018-03" db="EMBL/GenBank/DDBJ databases">
        <authorList>
            <person name="Keele B.F."/>
        </authorList>
    </citation>
    <scope>NUCLEOTIDE SEQUENCE [LARGE SCALE GENOMIC DNA]</scope>
    <source>
        <strain evidence="6 7">CeCT 8812</strain>
    </source>
</reference>
<dbReference type="PROSITE" id="PS50977">
    <property type="entry name" value="HTH_TETR_2"/>
    <property type="match status" value="1"/>
</dbReference>
<dbReference type="Proteomes" id="UP000244932">
    <property type="component" value="Unassembled WGS sequence"/>
</dbReference>
<dbReference type="InterPro" id="IPR036271">
    <property type="entry name" value="Tet_transcr_reg_TetR-rel_C_sf"/>
</dbReference>
<dbReference type="Pfam" id="PF13305">
    <property type="entry name" value="TetR_C_33"/>
    <property type="match status" value="1"/>
</dbReference>
<dbReference type="OrthoDB" id="7223515at2"/>
<accession>A0A2R8ADP8</accession>
<gene>
    <name evidence="6" type="ORF">POI8812_02707</name>
</gene>
<dbReference type="Pfam" id="PF00440">
    <property type="entry name" value="TetR_N"/>
    <property type="match status" value="1"/>
</dbReference>
<organism evidence="6 7">
    <name type="scientific">Pontivivens insulae</name>
    <dbReference type="NCBI Taxonomy" id="1639689"/>
    <lineage>
        <taxon>Bacteria</taxon>
        <taxon>Pseudomonadati</taxon>
        <taxon>Pseudomonadota</taxon>
        <taxon>Alphaproteobacteria</taxon>
        <taxon>Rhodobacterales</taxon>
        <taxon>Paracoccaceae</taxon>
        <taxon>Pontivivens</taxon>
    </lineage>
</organism>
<evidence type="ECO:0000256" key="4">
    <source>
        <dbReference type="PROSITE-ProRule" id="PRU00335"/>
    </source>
</evidence>
<dbReference type="InterPro" id="IPR009057">
    <property type="entry name" value="Homeodomain-like_sf"/>
</dbReference>
<dbReference type="PANTHER" id="PTHR30055">
    <property type="entry name" value="HTH-TYPE TRANSCRIPTIONAL REGULATOR RUTR"/>
    <property type="match status" value="1"/>
</dbReference>
<dbReference type="AlphaFoldDB" id="A0A2R8ADP8"/>
<name>A0A2R8ADP8_9RHOB</name>
<dbReference type="Gene3D" id="1.10.357.10">
    <property type="entry name" value="Tetracycline Repressor, domain 2"/>
    <property type="match status" value="1"/>
</dbReference>
<keyword evidence="7" id="KW-1185">Reference proteome</keyword>
<evidence type="ECO:0000256" key="2">
    <source>
        <dbReference type="ARBA" id="ARBA00023125"/>
    </source>
</evidence>
<proteinExistence type="predicted"/>
<dbReference type="EMBL" id="OMKW01000003">
    <property type="protein sequence ID" value="SPF30371.1"/>
    <property type="molecule type" value="Genomic_DNA"/>
</dbReference>
<keyword evidence="3" id="KW-0804">Transcription</keyword>
<dbReference type="GO" id="GO:0000976">
    <property type="term" value="F:transcription cis-regulatory region binding"/>
    <property type="evidence" value="ECO:0007669"/>
    <property type="project" value="TreeGrafter"/>
</dbReference>
<dbReference type="InterPro" id="IPR025996">
    <property type="entry name" value="MT1864/Rv1816-like_C"/>
</dbReference>
<dbReference type="SUPFAM" id="SSF46689">
    <property type="entry name" value="Homeodomain-like"/>
    <property type="match status" value="1"/>
</dbReference>
<dbReference type="PANTHER" id="PTHR30055:SF234">
    <property type="entry name" value="HTH-TYPE TRANSCRIPTIONAL REGULATOR BETI"/>
    <property type="match status" value="1"/>
</dbReference>
<dbReference type="InterPro" id="IPR050109">
    <property type="entry name" value="HTH-type_TetR-like_transc_reg"/>
</dbReference>
<sequence length="199" mass="21480">MSTQDRRAALRNRLTDAAEAQIATDGLASLRARDLAKVAGCSVGAIYTVFEDLQAIALAVNMRTFSTMGGEILAKVRTAETAPPAERMIAMAHAYLEYATRNPLRWKALFEVEMSRDSDIPPAYASALAQLFSLISGPLRELAPEADADRIEMLTRGLFSSIHGMVLLGVENRVSAVPRAQLPDAIAFIIRAGCDATSK</sequence>
<evidence type="ECO:0000313" key="7">
    <source>
        <dbReference type="Proteomes" id="UP000244932"/>
    </source>
</evidence>
<evidence type="ECO:0000259" key="5">
    <source>
        <dbReference type="PROSITE" id="PS50977"/>
    </source>
</evidence>
<dbReference type="RefSeq" id="WP_108783065.1">
    <property type="nucleotide sequence ID" value="NZ_OMKW01000003.1"/>
</dbReference>
<evidence type="ECO:0000313" key="6">
    <source>
        <dbReference type="EMBL" id="SPF30371.1"/>
    </source>
</evidence>
<feature type="domain" description="HTH tetR-type" evidence="5">
    <location>
        <begin position="8"/>
        <end position="68"/>
    </location>
</feature>
<dbReference type="InterPro" id="IPR001647">
    <property type="entry name" value="HTH_TetR"/>
</dbReference>
<evidence type="ECO:0000256" key="1">
    <source>
        <dbReference type="ARBA" id="ARBA00023015"/>
    </source>
</evidence>
<keyword evidence="1" id="KW-0805">Transcription regulation</keyword>
<dbReference type="SUPFAM" id="SSF48498">
    <property type="entry name" value="Tetracyclin repressor-like, C-terminal domain"/>
    <property type="match status" value="1"/>
</dbReference>
<feature type="DNA-binding region" description="H-T-H motif" evidence="4">
    <location>
        <begin position="31"/>
        <end position="50"/>
    </location>
</feature>
<keyword evidence="2 4" id="KW-0238">DNA-binding</keyword>
<evidence type="ECO:0000256" key="3">
    <source>
        <dbReference type="ARBA" id="ARBA00023163"/>
    </source>
</evidence>
<dbReference type="GO" id="GO:0003700">
    <property type="term" value="F:DNA-binding transcription factor activity"/>
    <property type="evidence" value="ECO:0007669"/>
    <property type="project" value="TreeGrafter"/>
</dbReference>